<keyword evidence="6" id="KW-1185">Reference proteome</keyword>
<dbReference type="Pfam" id="PF13377">
    <property type="entry name" value="Peripla_BP_3"/>
    <property type="match status" value="1"/>
</dbReference>
<dbReference type="InterPro" id="IPR046335">
    <property type="entry name" value="LacI/GalR-like_sensor"/>
</dbReference>
<dbReference type="Pfam" id="PF00356">
    <property type="entry name" value="LacI"/>
    <property type="match status" value="1"/>
</dbReference>
<evidence type="ECO:0000256" key="3">
    <source>
        <dbReference type="ARBA" id="ARBA00023163"/>
    </source>
</evidence>
<dbReference type="AlphaFoldDB" id="A0A3A9AGZ5"/>
<dbReference type="CDD" id="cd01392">
    <property type="entry name" value="HTH_LacI"/>
    <property type="match status" value="1"/>
</dbReference>
<proteinExistence type="predicted"/>
<dbReference type="Gene3D" id="3.40.50.2300">
    <property type="match status" value="2"/>
</dbReference>
<comment type="caution">
    <text evidence="5">The sequence shown here is derived from an EMBL/GenBank/DDBJ whole genome shotgun (WGS) entry which is preliminary data.</text>
</comment>
<dbReference type="InterPro" id="IPR000843">
    <property type="entry name" value="HTH_LacI"/>
</dbReference>
<dbReference type="PROSITE" id="PS50932">
    <property type="entry name" value="HTH_LACI_2"/>
    <property type="match status" value="1"/>
</dbReference>
<feature type="domain" description="HTH lacI-type" evidence="4">
    <location>
        <begin position="2"/>
        <end position="59"/>
    </location>
</feature>
<name>A0A3A9AGZ5_9FIRM</name>
<dbReference type="Gene3D" id="1.10.260.40">
    <property type="entry name" value="lambda repressor-like DNA-binding domains"/>
    <property type="match status" value="1"/>
</dbReference>
<accession>A0A3A9AGZ5</accession>
<keyword evidence="2" id="KW-0238">DNA-binding</keyword>
<evidence type="ECO:0000256" key="2">
    <source>
        <dbReference type="ARBA" id="ARBA00023125"/>
    </source>
</evidence>
<dbReference type="PANTHER" id="PTHR30146:SF109">
    <property type="entry name" value="HTH-TYPE TRANSCRIPTIONAL REGULATOR GALS"/>
    <property type="match status" value="1"/>
</dbReference>
<dbReference type="PROSITE" id="PS00356">
    <property type="entry name" value="HTH_LACI_1"/>
    <property type="match status" value="1"/>
</dbReference>
<gene>
    <name evidence="5" type="ORF">D7V94_12535</name>
</gene>
<evidence type="ECO:0000256" key="1">
    <source>
        <dbReference type="ARBA" id="ARBA00023015"/>
    </source>
</evidence>
<evidence type="ECO:0000259" key="4">
    <source>
        <dbReference type="PROSITE" id="PS50932"/>
    </source>
</evidence>
<evidence type="ECO:0000313" key="6">
    <source>
        <dbReference type="Proteomes" id="UP000280696"/>
    </source>
</evidence>
<dbReference type="EMBL" id="RAYQ01000013">
    <property type="protein sequence ID" value="RKI90619.1"/>
    <property type="molecule type" value="Genomic_DNA"/>
</dbReference>
<dbReference type="SUPFAM" id="SSF47413">
    <property type="entry name" value="lambda repressor-like DNA-binding domains"/>
    <property type="match status" value="1"/>
</dbReference>
<dbReference type="PANTHER" id="PTHR30146">
    <property type="entry name" value="LACI-RELATED TRANSCRIPTIONAL REPRESSOR"/>
    <property type="match status" value="1"/>
</dbReference>
<organism evidence="5 6">
    <name type="scientific">Parablautia intestinalis</name>
    <dbReference type="NCBI Taxonomy" id="2320100"/>
    <lineage>
        <taxon>Bacteria</taxon>
        <taxon>Bacillati</taxon>
        <taxon>Bacillota</taxon>
        <taxon>Clostridia</taxon>
        <taxon>Lachnospirales</taxon>
        <taxon>Lachnospiraceae</taxon>
        <taxon>Parablautia</taxon>
    </lineage>
</organism>
<dbReference type="SUPFAM" id="SSF53822">
    <property type="entry name" value="Periplasmic binding protein-like I"/>
    <property type="match status" value="1"/>
</dbReference>
<dbReference type="GO" id="GO:0003700">
    <property type="term" value="F:DNA-binding transcription factor activity"/>
    <property type="evidence" value="ECO:0007669"/>
    <property type="project" value="TreeGrafter"/>
</dbReference>
<evidence type="ECO:0000313" key="5">
    <source>
        <dbReference type="EMBL" id="RKI90619.1"/>
    </source>
</evidence>
<keyword evidence="3" id="KW-0804">Transcription</keyword>
<dbReference type="GO" id="GO:0000976">
    <property type="term" value="F:transcription cis-regulatory region binding"/>
    <property type="evidence" value="ECO:0007669"/>
    <property type="project" value="TreeGrafter"/>
</dbReference>
<dbReference type="Proteomes" id="UP000280696">
    <property type="component" value="Unassembled WGS sequence"/>
</dbReference>
<dbReference type="RefSeq" id="WP_120470283.1">
    <property type="nucleotide sequence ID" value="NZ_RAYQ01000013.1"/>
</dbReference>
<sequence>MATIKDIAQKANVSLSTVSLIINGKANERKISHETQEKVLKIMRELNYIPNISAKTMRSGAAPEYILAVFCSFDFRNTMMTRLLFGIQHMIDQNQDRIKVIIYPYQSGNLAKEHSHFRGMEFHAAIIANANGEDLNYLNKHQFVVPIILYNRLLDNYPSVNVNDKEIGRIAARHLYEQGYRHPAVVTSTQTFPGASHRNIAFIAELKELGIGIPEKNIYMTGPSVRDGAELADRLLSEPRDLLPDSFWCFSDSIALGLLNTLTAHDVNVPGDVGVISVGSIESMFSQYNNPSLTVIDIPIEKMGEGCYQFIKDNRQASSQQTEGIFYETKLYVRDSTNRKSG</sequence>
<dbReference type="OrthoDB" id="2029945at2"/>
<dbReference type="InterPro" id="IPR010982">
    <property type="entry name" value="Lambda_DNA-bd_dom_sf"/>
</dbReference>
<reference evidence="5 6" key="1">
    <citation type="submission" date="2018-09" db="EMBL/GenBank/DDBJ databases">
        <title>Murine metabolic-syndrome-specific gut microbial biobank.</title>
        <authorList>
            <person name="Liu C."/>
        </authorList>
    </citation>
    <scope>NUCLEOTIDE SEQUENCE [LARGE SCALE GENOMIC DNA]</scope>
    <source>
        <strain evidence="5 6">0.1xD8-82</strain>
    </source>
</reference>
<dbReference type="InterPro" id="IPR028082">
    <property type="entry name" value="Peripla_BP_I"/>
</dbReference>
<keyword evidence="1" id="KW-0805">Transcription regulation</keyword>
<protein>
    <submittedName>
        <fullName evidence="5">LacI family transcriptional regulator</fullName>
    </submittedName>
</protein>
<dbReference type="SMART" id="SM00354">
    <property type="entry name" value="HTH_LACI"/>
    <property type="match status" value="1"/>
</dbReference>